<evidence type="ECO:0000256" key="3">
    <source>
        <dbReference type="ARBA" id="ARBA00012759"/>
    </source>
</evidence>
<dbReference type="GO" id="GO:0006508">
    <property type="term" value="P:proteolysis"/>
    <property type="evidence" value="ECO:0007669"/>
    <property type="project" value="UniProtKB-KW"/>
</dbReference>
<keyword evidence="5" id="KW-0833">Ubl conjugation pathway</keyword>
<keyword evidence="10" id="KW-1185">Reference proteome</keyword>
<keyword evidence="7" id="KW-0788">Thiol protease</keyword>
<name>A0A4E0RI71_FASHE</name>
<dbReference type="CDD" id="cd02674">
    <property type="entry name" value="Peptidase_C19R"/>
    <property type="match status" value="1"/>
</dbReference>
<evidence type="ECO:0000256" key="5">
    <source>
        <dbReference type="ARBA" id="ARBA00022786"/>
    </source>
</evidence>
<keyword evidence="4" id="KW-0645">Protease</keyword>
<dbReference type="AlphaFoldDB" id="A0A4E0RI71"/>
<dbReference type="SUPFAM" id="SSF54001">
    <property type="entry name" value="Cysteine proteinases"/>
    <property type="match status" value="1"/>
</dbReference>
<evidence type="ECO:0000256" key="4">
    <source>
        <dbReference type="ARBA" id="ARBA00022670"/>
    </source>
</evidence>
<dbReference type="InterPro" id="IPR018200">
    <property type="entry name" value="USP_CS"/>
</dbReference>
<dbReference type="PANTHER" id="PTHR21646:SF24">
    <property type="entry name" value="UBIQUITIN CARBOXYL-TERMINAL HYDROLASE"/>
    <property type="match status" value="1"/>
</dbReference>
<comment type="similarity">
    <text evidence="2">Belongs to the peptidase C19 family.</text>
</comment>
<gene>
    <name evidence="9" type="ORF">D915_008440</name>
</gene>
<dbReference type="PANTHER" id="PTHR21646">
    <property type="entry name" value="UBIQUITIN CARBOXYL-TERMINAL HYDROLASE"/>
    <property type="match status" value="1"/>
</dbReference>
<comment type="caution">
    <text evidence="9">The sequence shown here is derived from an EMBL/GenBank/DDBJ whole genome shotgun (WGS) entry which is preliminary data.</text>
</comment>
<reference evidence="9" key="1">
    <citation type="submission" date="2019-03" db="EMBL/GenBank/DDBJ databases">
        <title>Improved annotation for the trematode Fasciola hepatica.</title>
        <authorList>
            <person name="Choi Y.-J."/>
            <person name="Martin J."/>
            <person name="Mitreva M."/>
        </authorList>
    </citation>
    <scope>NUCLEOTIDE SEQUENCE [LARGE SCALE GENOMIC DNA]</scope>
</reference>
<evidence type="ECO:0000256" key="1">
    <source>
        <dbReference type="ARBA" id="ARBA00000707"/>
    </source>
</evidence>
<dbReference type="InterPro" id="IPR050185">
    <property type="entry name" value="Ub_carboxyl-term_hydrolase"/>
</dbReference>
<evidence type="ECO:0000313" key="9">
    <source>
        <dbReference type="EMBL" id="THD20737.1"/>
    </source>
</evidence>
<evidence type="ECO:0000256" key="2">
    <source>
        <dbReference type="ARBA" id="ARBA00009085"/>
    </source>
</evidence>
<dbReference type="InterPro" id="IPR001394">
    <property type="entry name" value="Peptidase_C19_UCH"/>
</dbReference>
<keyword evidence="6 9" id="KW-0378">Hydrolase</keyword>
<organism evidence="9 10">
    <name type="scientific">Fasciola hepatica</name>
    <name type="common">Liver fluke</name>
    <dbReference type="NCBI Taxonomy" id="6192"/>
    <lineage>
        <taxon>Eukaryota</taxon>
        <taxon>Metazoa</taxon>
        <taxon>Spiralia</taxon>
        <taxon>Lophotrochozoa</taxon>
        <taxon>Platyhelminthes</taxon>
        <taxon>Trematoda</taxon>
        <taxon>Digenea</taxon>
        <taxon>Plagiorchiida</taxon>
        <taxon>Echinostomata</taxon>
        <taxon>Echinostomatoidea</taxon>
        <taxon>Fasciolidae</taxon>
        <taxon>Fasciola</taxon>
    </lineage>
</organism>
<dbReference type="GO" id="GO:0016579">
    <property type="term" value="P:protein deubiquitination"/>
    <property type="evidence" value="ECO:0007669"/>
    <property type="project" value="InterPro"/>
</dbReference>
<evidence type="ECO:0000313" key="10">
    <source>
        <dbReference type="Proteomes" id="UP000230066"/>
    </source>
</evidence>
<dbReference type="Gene3D" id="3.90.70.10">
    <property type="entry name" value="Cysteine proteinases"/>
    <property type="match status" value="2"/>
</dbReference>
<dbReference type="GO" id="GO:0004843">
    <property type="term" value="F:cysteine-type deubiquitinase activity"/>
    <property type="evidence" value="ECO:0007669"/>
    <property type="project" value="UniProtKB-EC"/>
</dbReference>
<dbReference type="Pfam" id="PF00443">
    <property type="entry name" value="UCH"/>
    <property type="match status" value="1"/>
</dbReference>
<dbReference type="PROSITE" id="PS50235">
    <property type="entry name" value="USP_3"/>
    <property type="match status" value="1"/>
</dbReference>
<dbReference type="EC" id="3.4.19.12" evidence="3"/>
<comment type="catalytic activity">
    <reaction evidence="1">
        <text>Thiol-dependent hydrolysis of ester, thioester, amide, peptide and isopeptide bonds formed by the C-terminal Gly of ubiquitin (a 76-residue protein attached to proteins as an intracellular targeting signal).</text>
        <dbReference type="EC" id="3.4.19.12"/>
    </reaction>
</comment>
<sequence>MNSAIQCMSNVPELTAYFRDPRWKSDINRSNPLGTRGRIATAYAELIDHMWSGQYTHEVPRALKREISVIASQFSGYAQHDSHELLVFLLDGLHEDLNRVKDKPYIEFKDAGNRPDEVVAKEAWQNHLARNDSVIVELFHGQLKSTVVCPTCHYKSVTFDPFASLNLPLPDLSQYTRLVYVWPWMHCSGGEVGPIRMELTLSMESSVRDLLDVLQQQKPPYRGCKYYLTDVYNHSINDPWRLEHIIRDRHGPPVFAYELPPGELIPVRFRQPCSNTSGWVGIPFYISVTRTDQVIDEAFLVQAISARLRAIGIRSLDPADMIQSNINNLPGLNDTKAGDDLFPGPSSLNHRTGENGYTIPVHNASKTNPSNSDYANKLSNGDECPIGRFIVGRVQLLNDLNRDLTHLPITLANVESRKLHCRILVERTDSTLQTQLDEIVRRMGPAPTFYSIKSTISLAKCLEKFVIEEKLGTRDLWYCSRCKGEKQAVKKFDLWSLPEVLVIQLKRFRSTLRWRDKIDTLVDFPIKGLDLTPWVVSNTDERFVYDLIAVSNHMGHLGGGHYTAYALNHPTGRWYLFDDTSTREIDESRVVTESAYVLVYRRIPTPGQTTTNVSNVGSHVGLRVSESGVPIEEPSTCMGTHSSSVYINDDDLVNIE</sequence>
<accession>A0A4E0RI71</accession>
<dbReference type="Proteomes" id="UP000230066">
    <property type="component" value="Unassembled WGS sequence"/>
</dbReference>
<dbReference type="EMBL" id="JXXN02004262">
    <property type="protein sequence ID" value="THD20737.1"/>
    <property type="molecule type" value="Genomic_DNA"/>
</dbReference>
<evidence type="ECO:0000259" key="8">
    <source>
        <dbReference type="PROSITE" id="PS50235"/>
    </source>
</evidence>
<dbReference type="InterPro" id="IPR038765">
    <property type="entry name" value="Papain-like_cys_pep_sf"/>
</dbReference>
<proteinExistence type="inferred from homology"/>
<feature type="domain" description="USP" evidence="8">
    <location>
        <begin position="1"/>
        <end position="603"/>
    </location>
</feature>
<protein>
    <recommendedName>
        <fullName evidence="3">ubiquitinyl hydrolase 1</fullName>
        <ecNumber evidence="3">3.4.19.12</ecNumber>
    </recommendedName>
</protein>
<evidence type="ECO:0000256" key="7">
    <source>
        <dbReference type="ARBA" id="ARBA00022807"/>
    </source>
</evidence>
<dbReference type="PROSITE" id="PS00973">
    <property type="entry name" value="USP_2"/>
    <property type="match status" value="1"/>
</dbReference>
<evidence type="ECO:0000256" key="6">
    <source>
        <dbReference type="ARBA" id="ARBA00022801"/>
    </source>
</evidence>
<dbReference type="InterPro" id="IPR028889">
    <property type="entry name" value="USP"/>
</dbReference>